<reference evidence="2 3" key="1">
    <citation type="journal article" date="2015" name="Genome Announc.">
        <title>Expanding the biotechnology potential of lactobacilli through comparative genomics of 213 strains and associated genera.</title>
        <authorList>
            <person name="Sun Z."/>
            <person name="Harris H.M."/>
            <person name="McCann A."/>
            <person name="Guo C."/>
            <person name="Argimon S."/>
            <person name="Zhang W."/>
            <person name="Yang X."/>
            <person name="Jeffery I.B."/>
            <person name="Cooney J.C."/>
            <person name="Kagawa T.F."/>
            <person name="Liu W."/>
            <person name="Song Y."/>
            <person name="Salvetti E."/>
            <person name="Wrobel A."/>
            <person name="Rasinkangas P."/>
            <person name="Parkhill J."/>
            <person name="Rea M.C."/>
            <person name="O'Sullivan O."/>
            <person name="Ritari J."/>
            <person name="Douillard F.P."/>
            <person name="Paul Ross R."/>
            <person name="Yang R."/>
            <person name="Briner A.E."/>
            <person name="Felis G.E."/>
            <person name="de Vos W.M."/>
            <person name="Barrangou R."/>
            <person name="Klaenhammer T.R."/>
            <person name="Caufield P.W."/>
            <person name="Cui Y."/>
            <person name="Zhang H."/>
            <person name="O'Toole P.W."/>
        </authorList>
    </citation>
    <scope>NUCLEOTIDE SEQUENCE [LARGE SCALE GENOMIC DNA]</scope>
    <source>
        <strain evidence="2 3">DSM 19971</strain>
    </source>
</reference>
<dbReference type="Proteomes" id="UP000051155">
    <property type="component" value="Unassembled WGS sequence"/>
</dbReference>
<dbReference type="PATRIC" id="fig|1423812.3.peg.1078"/>
<dbReference type="Pfam" id="PF14542">
    <property type="entry name" value="Acetyltransf_CG"/>
    <property type="match status" value="1"/>
</dbReference>
<dbReference type="Gene3D" id="3.40.630.30">
    <property type="match status" value="1"/>
</dbReference>
<name>A0A0R1Q2Q0_9LACO</name>
<comment type="caution">
    <text evidence="2">The sequence shown here is derived from an EMBL/GenBank/DDBJ whole genome shotgun (WGS) entry which is preliminary data.</text>
</comment>
<dbReference type="InterPro" id="IPR031165">
    <property type="entry name" value="GNAT_YJDJ"/>
</dbReference>
<accession>A0A0R1Q2Q0</accession>
<dbReference type="InterPro" id="IPR045057">
    <property type="entry name" value="Gcn5-rel_NAT"/>
</dbReference>
<dbReference type="EMBL" id="AZEG01000002">
    <property type="protein sequence ID" value="KRL38935.1"/>
    <property type="molecule type" value="Genomic_DNA"/>
</dbReference>
<dbReference type="InterPro" id="IPR016181">
    <property type="entry name" value="Acyl_CoA_acyltransferase"/>
</dbReference>
<dbReference type="AlphaFoldDB" id="A0A0R1Q2Q0"/>
<feature type="domain" description="N-acetyltransferase" evidence="1">
    <location>
        <begin position="6"/>
        <end position="94"/>
    </location>
</feature>
<proteinExistence type="predicted"/>
<dbReference type="STRING" id="1423812.FD20_GL001011"/>
<protein>
    <recommendedName>
        <fullName evidence="1">N-acetyltransferase domain-containing protein</fullName>
    </recommendedName>
</protein>
<dbReference type="PROSITE" id="PS51729">
    <property type="entry name" value="GNAT_YJDJ"/>
    <property type="match status" value="1"/>
</dbReference>
<dbReference type="PANTHER" id="PTHR31435">
    <property type="entry name" value="PROTEIN NATD1"/>
    <property type="match status" value="1"/>
</dbReference>
<dbReference type="SUPFAM" id="SSF55729">
    <property type="entry name" value="Acyl-CoA N-acyltransferases (Nat)"/>
    <property type="match status" value="1"/>
</dbReference>
<evidence type="ECO:0000313" key="2">
    <source>
        <dbReference type="EMBL" id="KRL38935.1"/>
    </source>
</evidence>
<keyword evidence="3" id="KW-1185">Reference proteome</keyword>
<sequence>MKMRSEWTSNAFNYYIEEETNPCAHIGFKLINDGKTYVVEHTLVPSEYRGRGLAGKITTDFLQQIRDKGSTVLPLCPFTRSFFEQHPEYNDLLISKNGDEPK</sequence>
<dbReference type="PANTHER" id="PTHR31435:SF10">
    <property type="entry name" value="BSR4717 PROTEIN"/>
    <property type="match status" value="1"/>
</dbReference>
<gene>
    <name evidence="2" type="ORF">FD20_GL001011</name>
</gene>
<organism evidence="2 3">
    <name type="scientific">Liquorilactobacillus uvarum DSM 19971</name>
    <dbReference type="NCBI Taxonomy" id="1423812"/>
    <lineage>
        <taxon>Bacteria</taxon>
        <taxon>Bacillati</taxon>
        <taxon>Bacillota</taxon>
        <taxon>Bacilli</taxon>
        <taxon>Lactobacillales</taxon>
        <taxon>Lactobacillaceae</taxon>
        <taxon>Liquorilactobacillus</taxon>
    </lineage>
</organism>
<evidence type="ECO:0000313" key="3">
    <source>
        <dbReference type="Proteomes" id="UP000051155"/>
    </source>
</evidence>
<evidence type="ECO:0000259" key="1">
    <source>
        <dbReference type="PROSITE" id="PS51729"/>
    </source>
</evidence>